<evidence type="ECO:0000313" key="4">
    <source>
        <dbReference type="Proteomes" id="UP000095230"/>
    </source>
</evidence>
<dbReference type="OrthoDB" id="9799367at2"/>
<feature type="domain" description="Beta-lactamase-related" evidence="2">
    <location>
        <begin position="58"/>
        <end position="334"/>
    </location>
</feature>
<dbReference type="RefSeq" id="WP_069670863.1">
    <property type="nucleotide sequence ID" value="NZ_MCBT01000022.1"/>
</dbReference>
<keyword evidence="1" id="KW-0732">Signal</keyword>
<dbReference type="SUPFAM" id="SSF56601">
    <property type="entry name" value="beta-lactamase/transpeptidase-like"/>
    <property type="match status" value="1"/>
</dbReference>
<dbReference type="Pfam" id="PF00144">
    <property type="entry name" value="Beta-lactamase"/>
    <property type="match status" value="1"/>
</dbReference>
<name>A0A1E5IVB0_SHECO</name>
<dbReference type="Gene3D" id="3.40.710.10">
    <property type="entry name" value="DD-peptidase/beta-lactamase superfamily"/>
    <property type="match status" value="1"/>
</dbReference>
<proteinExistence type="predicted"/>
<evidence type="ECO:0000313" key="3">
    <source>
        <dbReference type="EMBL" id="OEG74397.1"/>
    </source>
</evidence>
<dbReference type="InterPro" id="IPR050491">
    <property type="entry name" value="AmpC-like"/>
</dbReference>
<dbReference type="STRING" id="23.BEL05_06020"/>
<feature type="signal peptide" evidence="1">
    <location>
        <begin position="1"/>
        <end position="24"/>
    </location>
</feature>
<protein>
    <recommendedName>
        <fullName evidence="2">Beta-lactamase-related domain-containing protein</fullName>
    </recommendedName>
</protein>
<feature type="chain" id="PRO_5009179211" description="Beta-lactamase-related domain-containing protein" evidence="1">
    <location>
        <begin position="25"/>
        <end position="368"/>
    </location>
</feature>
<comment type="caution">
    <text evidence="3">The sequence shown here is derived from an EMBL/GenBank/DDBJ whole genome shotgun (WGS) entry which is preliminary data.</text>
</comment>
<reference evidence="3 4" key="1">
    <citation type="submission" date="2016-07" db="EMBL/GenBank/DDBJ databases">
        <title>Whole-genome of two Shewanella species isolated from a digestive organ of sea cucumber Apostichopus japonicus Selenka 1867.</title>
        <authorList>
            <person name="Hong H.-H."/>
            <person name="Choi H."/>
            <person name="Cheon S."/>
            <person name="Oh J.-S."/>
            <person name="Lee H.-G."/>
            <person name="Park C."/>
        </authorList>
    </citation>
    <scope>NUCLEOTIDE SEQUENCE [LARGE SCALE GENOMIC DNA]</scope>
    <source>
        <strain evidence="3 4">CSB03KR</strain>
    </source>
</reference>
<dbReference type="PANTHER" id="PTHR46825">
    <property type="entry name" value="D-ALANYL-D-ALANINE-CARBOXYPEPTIDASE/ENDOPEPTIDASE AMPH"/>
    <property type="match status" value="1"/>
</dbReference>
<dbReference type="Proteomes" id="UP000095230">
    <property type="component" value="Unassembled WGS sequence"/>
</dbReference>
<gene>
    <name evidence="3" type="ORF">BEL05_06020</name>
</gene>
<sequence length="368" mass="40883">MLFLDKRWRFTCMLVCALPLFASANENSRVTQFSINVEVLTRAFDKLIVTNDRPFYGVILLVQGGKPIYEYQQTTEGQKALSSASPFLLASQSKMITAAVVLNAVDEGVLALNKPLNDYLAQAKQSLYHPDITIRQLLNHSSGIAPIGQNNRFTPGSQFQYSNLGYEVLAQVLAYQYQQPFAQRVNQYLDTHSLTGIRASLGAIERVKLSGNAAMLAPGFAMQGDGVLEPIKYEISNALLPGGGMLGSAAGLVEYLQALHDGKLLSARSYQQMITPGIKRGHRWEDLYYGYGVQISEQSIAEYSHSGYLPGYQSLSLSYPESQTYLVVMENVSWPLDDMDRVFGLHDKLRNTLREQLISSHIAEKINP</sequence>
<dbReference type="AlphaFoldDB" id="A0A1E5IVB0"/>
<dbReference type="InterPro" id="IPR012338">
    <property type="entry name" value="Beta-lactam/transpept-like"/>
</dbReference>
<dbReference type="InterPro" id="IPR001466">
    <property type="entry name" value="Beta-lactam-related"/>
</dbReference>
<evidence type="ECO:0000256" key="1">
    <source>
        <dbReference type="SAM" id="SignalP"/>
    </source>
</evidence>
<accession>A0A1E5IVB0</accession>
<dbReference type="PANTHER" id="PTHR46825:SF9">
    <property type="entry name" value="BETA-LACTAMASE-RELATED DOMAIN-CONTAINING PROTEIN"/>
    <property type="match status" value="1"/>
</dbReference>
<evidence type="ECO:0000259" key="2">
    <source>
        <dbReference type="Pfam" id="PF00144"/>
    </source>
</evidence>
<organism evidence="3 4">
    <name type="scientific">Shewanella colwelliana</name>
    <name type="common">Alteromonas colwelliana</name>
    <dbReference type="NCBI Taxonomy" id="23"/>
    <lineage>
        <taxon>Bacteria</taxon>
        <taxon>Pseudomonadati</taxon>
        <taxon>Pseudomonadota</taxon>
        <taxon>Gammaproteobacteria</taxon>
        <taxon>Alteromonadales</taxon>
        <taxon>Shewanellaceae</taxon>
        <taxon>Shewanella</taxon>
    </lineage>
</organism>
<dbReference type="EMBL" id="MCBT01000022">
    <property type="protein sequence ID" value="OEG74397.1"/>
    <property type="molecule type" value="Genomic_DNA"/>
</dbReference>